<gene>
    <name evidence="1" type="ORF">LCGC14_1796500</name>
</gene>
<name>A0A0F9GQY1_9ZZZZ</name>
<protein>
    <recommendedName>
        <fullName evidence="2">Phage virion morphogenesis protein</fullName>
    </recommendedName>
</protein>
<reference evidence="1" key="1">
    <citation type="journal article" date="2015" name="Nature">
        <title>Complex archaea that bridge the gap between prokaryotes and eukaryotes.</title>
        <authorList>
            <person name="Spang A."/>
            <person name="Saw J.H."/>
            <person name="Jorgensen S.L."/>
            <person name="Zaremba-Niedzwiedzka K."/>
            <person name="Martijn J."/>
            <person name="Lind A.E."/>
            <person name="van Eijk R."/>
            <person name="Schleper C."/>
            <person name="Guy L."/>
            <person name="Ettema T.J."/>
        </authorList>
    </citation>
    <scope>NUCLEOTIDE SEQUENCE</scope>
</reference>
<dbReference type="AlphaFoldDB" id="A0A0F9GQY1"/>
<organism evidence="1">
    <name type="scientific">marine sediment metagenome</name>
    <dbReference type="NCBI Taxonomy" id="412755"/>
    <lineage>
        <taxon>unclassified sequences</taxon>
        <taxon>metagenomes</taxon>
        <taxon>ecological metagenomes</taxon>
    </lineage>
</organism>
<evidence type="ECO:0008006" key="2">
    <source>
        <dbReference type="Google" id="ProtNLM"/>
    </source>
</evidence>
<comment type="caution">
    <text evidence="1">The sequence shown here is derived from an EMBL/GenBank/DDBJ whole genome shotgun (WGS) entry which is preliminary data.</text>
</comment>
<sequence length="146" mass="16440">MAKKTLEQHNQDVKRWGPRGMQMLQEAMEKVGAEVLAYARKKHLHGPKMPRGVTGGFDGSTLGMVSRDLSKRLSTKTKVKGTEVITEVGTNLTNRGYSYPRAHEFGLGKMPERPWLRPSVKAKQDIENRHQGSMGNVIWQIALDTR</sequence>
<accession>A0A0F9GQY1</accession>
<proteinExistence type="predicted"/>
<dbReference type="EMBL" id="LAZR01017245">
    <property type="protein sequence ID" value="KKM01229.1"/>
    <property type="molecule type" value="Genomic_DNA"/>
</dbReference>
<evidence type="ECO:0000313" key="1">
    <source>
        <dbReference type="EMBL" id="KKM01229.1"/>
    </source>
</evidence>